<comment type="caution">
    <text evidence="21">Lacks conserved residue(s) required for the propagation of feature annotation.</text>
</comment>
<evidence type="ECO:0000256" key="8">
    <source>
        <dbReference type="ARBA" id="ARBA00022813"/>
    </source>
</evidence>
<gene>
    <name evidence="27" type="ORF">llap_7019</name>
</gene>
<sequence>MKVNGCCEMTNAIRGGAGDEETGALRTPTLSHLVLLEMEVVPFFAVVIEGRRDAARWGSFFQGSCFTSKHLNCFSTADKGKMTSTVSPPPYYENRGFQPENLYSARQPVGANPNPQYFSTNAPSVPSYVPTVVTRQSSSPVAHSSRRTCTSSVRKTIIIIVSILIVICCAIAAFFIWYFVDDHCVTSLIECGSSGVCIPASQWCDGMNNCPNGEDETRCVRLYGPNFILEVYSPVSKSWYPVCQDGWNDDYGRTACKDMGYSVDTYYYSRGIATEGSFKSYMKVNTSAGNIDLYKKLYSSDSCASQSVVSLRCIECGLPTKSVSMMNRIVGGSGAVAGQWPWQVSLHVQGTHVCGGSIITHQWIVTAAHCVEGRFADPNSWRVYAGMLYQSEMLLRNGYRVQQIISHPDYDTDSKDNDVALMKLETPLTFTDTVQPVCLPNPGMMFQPDQQCWISGWGAEYQGGKTSNNLNYVMVPLIERSRCNSVYIYSGMILPTMICAGYLEGGIDSCQGDSGGPLVTNKNSVWWLVGDTSWGTGCASPNRPGVYGNMTVFTDWIYKNMQAGTASHPQRAPSLPTGLELNCGDALRSHLSGDGRKDSNDSKAKTQREMGDG</sequence>
<dbReference type="SMART" id="SM00020">
    <property type="entry name" value="Tryp_SPc"/>
    <property type="match status" value="1"/>
</dbReference>
<evidence type="ECO:0000259" key="26">
    <source>
        <dbReference type="PROSITE" id="PS50287"/>
    </source>
</evidence>
<proteinExistence type="predicted"/>
<dbReference type="GO" id="GO:0006508">
    <property type="term" value="P:proteolysis"/>
    <property type="evidence" value="ECO:0007669"/>
    <property type="project" value="UniProtKB-KW"/>
</dbReference>
<feature type="domain" description="SRCR" evidence="26">
    <location>
        <begin position="229"/>
        <end position="314"/>
    </location>
</feature>
<dbReference type="GO" id="GO:0004252">
    <property type="term" value="F:serine-type endopeptidase activity"/>
    <property type="evidence" value="ECO:0007669"/>
    <property type="project" value="InterPro"/>
</dbReference>
<keyword evidence="28" id="KW-1185">Reference proteome</keyword>
<dbReference type="PROSITE" id="PS50287">
    <property type="entry name" value="SRCR_2"/>
    <property type="match status" value="1"/>
</dbReference>
<keyword evidence="15" id="KW-0325">Glycoprotein</keyword>
<evidence type="ECO:0000256" key="7">
    <source>
        <dbReference type="ARBA" id="ARBA00022801"/>
    </source>
</evidence>
<dbReference type="InterPro" id="IPR043504">
    <property type="entry name" value="Peptidase_S1_PA_chymotrypsin"/>
</dbReference>
<protein>
    <recommendedName>
        <fullName evidence="19">Transmembrane protease serine 2</fullName>
        <ecNumber evidence="18">3.4.21.122</ecNumber>
    </recommendedName>
</protein>
<dbReference type="PROSITE" id="PS50240">
    <property type="entry name" value="TRYPSIN_DOM"/>
    <property type="match status" value="1"/>
</dbReference>
<dbReference type="InterPro" id="IPR023415">
    <property type="entry name" value="LDLR_class-A_CS"/>
</dbReference>
<dbReference type="FunFam" id="2.40.10.10:FF:000003">
    <property type="entry name" value="Transmembrane serine protease 3"/>
    <property type="match status" value="1"/>
</dbReference>
<dbReference type="PROSITE" id="PS50068">
    <property type="entry name" value="LDLRA_2"/>
    <property type="match status" value="1"/>
</dbReference>
<dbReference type="CDD" id="cd00190">
    <property type="entry name" value="Tryp_SPc"/>
    <property type="match status" value="1"/>
</dbReference>
<dbReference type="SUPFAM" id="SSF56487">
    <property type="entry name" value="SRCR-like"/>
    <property type="match status" value="1"/>
</dbReference>
<keyword evidence="7 22" id="KW-0378">Hydrolase</keyword>
<evidence type="ECO:0000256" key="19">
    <source>
        <dbReference type="ARBA" id="ARBA00071696"/>
    </source>
</evidence>
<reference evidence="28" key="2">
    <citation type="submission" date="2017-12" db="EMBL/GenBank/DDBJ databases">
        <title>Genome sequence of the Bar-tailed Godwit (Limosa lapponica baueri).</title>
        <authorList>
            <person name="Lima N.C.B."/>
            <person name="Parody-Merino A.M."/>
            <person name="Battley P.F."/>
            <person name="Fidler A.E."/>
            <person name="Prosdocimi F."/>
        </authorList>
    </citation>
    <scope>NUCLEOTIDE SEQUENCE [LARGE SCALE GENOMIC DNA]</scope>
</reference>
<accession>A0A2I0U9P5</accession>
<evidence type="ECO:0000256" key="2">
    <source>
        <dbReference type="ARBA" id="ARBA00004613"/>
    </source>
</evidence>
<evidence type="ECO:0000313" key="27">
    <source>
        <dbReference type="EMBL" id="PKU42683.1"/>
    </source>
</evidence>
<dbReference type="SMART" id="SM00202">
    <property type="entry name" value="SR"/>
    <property type="match status" value="1"/>
</dbReference>
<evidence type="ECO:0000259" key="25">
    <source>
        <dbReference type="PROSITE" id="PS50240"/>
    </source>
</evidence>
<keyword evidence="11 24" id="KW-1133">Transmembrane helix</keyword>
<evidence type="ECO:0000256" key="12">
    <source>
        <dbReference type="ARBA" id="ARBA00023136"/>
    </source>
</evidence>
<dbReference type="AlphaFoldDB" id="A0A2I0U9P5"/>
<dbReference type="InterPro" id="IPR033116">
    <property type="entry name" value="TRYPSIN_SER"/>
</dbReference>
<keyword evidence="10" id="KW-0735">Signal-anchor</keyword>
<keyword evidence="13" id="KW-0865">Zymogen</keyword>
<evidence type="ECO:0000256" key="3">
    <source>
        <dbReference type="ARBA" id="ARBA00022475"/>
    </source>
</evidence>
<dbReference type="Pfam" id="PF00089">
    <property type="entry name" value="Trypsin"/>
    <property type="match status" value="1"/>
</dbReference>
<feature type="domain" description="Peptidase S1" evidence="25">
    <location>
        <begin position="329"/>
        <end position="562"/>
    </location>
</feature>
<dbReference type="Gene3D" id="4.10.400.10">
    <property type="entry name" value="Low-density Lipoprotein Receptor"/>
    <property type="match status" value="1"/>
</dbReference>
<dbReference type="Proteomes" id="UP000233556">
    <property type="component" value="Unassembled WGS sequence"/>
</dbReference>
<evidence type="ECO:0000256" key="15">
    <source>
        <dbReference type="ARBA" id="ARBA00023180"/>
    </source>
</evidence>
<evidence type="ECO:0000256" key="11">
    <source>
        <dbReference type="ARBA" id="ARBA00022989"/>
    </source>
</evidence>
<dbReference type="SMART" id="SM00192">
    <property type="entry name" value="LDLa"/>
    <property type="match status" value="1"/>
</dbReference>
<evidence type="ECO:0000256" key="9">
    <source>
        <dbReference type="ARBA" id="ARBA00022825"/>
    </source>
</evidence>
<comment type="subcellular location">
    <subcellularLocation>
        <location evidence="1">Cell membrane</location>
        <topology evidence="1">Single-pass type II membrane protein</topology>
    </subcellularLocation>
    <subcellularLocation>
        <location evidence="2">Secreted</location>
    </subcellularLocation>
</comment>
<dbReference type="InterPro" id="IPR002172">
    <property type="entry name" value="LDrepeatLR_classA_rpt"/>
</dbReference>
<evidence type="ECO:0000256" key="16">
    <source>
        <dbReference type="ARBA" id="ARBA00052436"/>
    </source>
</evidence>
<organism evidence="27 28">
    <name type="scientific">Limosa lapponica baueri</name>
    <dbReference type="NCBI Taxonomy" id="1758121"/>
    <lineage>
        <taxon>Eukaryota</taxon>
        <taxon>Metazoa</taxon>
        <taxon>Chordata</taxon>
        <taxon>Craniata</taxon>
        <taxon>Vertebrata</taxon>
        <taxon>Euteleostomi</taxon>
        <taxon>Archelosauria</taxon>
        <taxon>Archosauria</taxon>
        <taxon>Dinosauria</taxon>
        <taxon>Saurischia</taxon>
        <taxon>Theropoda</taxon>
        <taxon>Coelurosauria</taxon>
        <taxon>Aves</taxon>
        <taxon>Neognathae</taxon>
        <taxon>Neoaves</taxon>
        <taxon>Charadriiformes</taxon>
        <taxon>Scolopacidae</taxon>
        <taxon>Limosa</taxon>
    </lineage>
</organism>
<evidence type="ECO:0000256" key="4">
    <source>
        <dbReference type="ARBA" id="ARBA00022525"/>
    </source>
</evidence>
<evidence type="ECO:0000256" key="1">
    <source>
        <dbReference type="ARBA" id="ARBA00004401"/>
    </source>
</evidence>
<evidence type="ECO:0000256" key="6">
    <source>
        <dbReference type="ARBA" id="ARBA00022692"/>
    </source>
</evidence>
<feature type="disulfide bond" evidence="20">
    <location>
        <begin position="204"/>
        <end position="219"/>
    </location>
</feature>
<dbReference type="Pfam" id="PF15494">
    <property type="entry name" value="SRCR_2"/>
    <property type="match status" value="1"/>
</dbReference>
<dbReference type="GO" id="GO:0005886">
    <property type="term" value="C:plasma membrane"/>
    <property type="evidence" value="ECO:0007669"/>
    <property type="project" value="UniProtKB-SubCell"/>
</dbReference>
<evidence type="ECO:0000256" key="23">
    <source>
        <dbReference type="SAM" id="MobiDB-lite"/>
    </source>
</evidence>
<dbReference type="CDD" id="cd00112">
    <property type="entry name" value="LDLa"/>
    <property type="match status" value="1"/>
</dbReference>
<dbReference type="PRINTS" id="PR00722">
    <property type="entry name" value="CHYMOTRYPSIN"/>
</dbReference>
<dbReference type="Pfam" id="PF00057">
    <property type="entry name" value="Ldl_recept_a"/>
    <property type="match status" value="1"/>
</dbReference>
<keyword evidence="6 24" id="KW-0812">Transmembrane</keyword>
<dbReference type="InterPro" id="IPR018114">
    <property type="entry name" value="TRYPSIN_HIS"/>
</dbReference>
<keyword evidence="4" id="KW-0964">Secreted</keyword>
<evidence type="ECO:0000256" key="18">
    <source>
        <dbReference type="ARBA" id="ARBA00066608"/>
    </source>
</evidence>
<evidence type="ECO:0000256" key="5">
    <source>
        <dbReference type="ARBA" id="ARBA00022670"/>
    </source>
</evidence>
<evidence type="ECO:0000256" key="24">
    <source>
        <dbReference type="SAM" id="Phobius"/>
    </source>
</evidence>
<keyword evidence="14 20" id="KW-1015">Disulfide bond</keyword>
<dbReference type="OrthoDB" id="6380398at2759"/>
<dbReference type="Gene3D" id="3.10.250.10">
    <property type="entry name" value="SRCR-like domain"/>
    <property type="match status" value="1"/>
</dbReference>
<name>A0A2I0U9P5_LIMLA</name>
<dbReference type="PROSITE" id="PS01209">
    <property type="entry name" value="LDLRA_1"/>
    <property type="match status" value="1"/>
</dbReference>
<dbReference type="SUPFAM" id="SSF57424">
    <property type="entry name" value="LDL receptor-like module"/>
    <property type="match status" value="1"/>
</dbReference>
<keyword evidence="12 24" id="KW-0472">Membrane</keyword>
<dbReference type="InterPro" id="IPR001314">
    <property type="entry name" value="Peptidase_S1A"/>
</dbReference>
<dbReference type="GO" id="GO:0005576">
    <property type="term" value="C:extracellular region"/>
    <property type="evidence" value="ECO:0007669"/>
    <property type="project" value="UniProtKB-SubCell"/>
</dbReference>
<dbReference type="EMBL" id="KZ505969">
    <property type="protein sequence ID" value="PKU42683.1"/>
    <property type="molecule type" value="Genomic_DNA"/>
</dbReference>
<evidence type="ECO:0000256" key="14">
    <source>
        <dbReference type="ARBA" id="ARBA00023157"/>
    </source>
</evidence>
<dbReference type="PROSITE" id="PS00135">
    <property type="entry name" value="TRYPSIN_SER"/>
    <property type="match status" value="1"/>
</dbReference>
<dbReference type="InterPro" id="IPR001190">
    <property type="entry name" value="SRCR"/>
</dbReference>
<evidence type="ECO:0000256" key="20">
    <source>
        <dbReference type="PROSITE-ProRule" id="PRU00124"/>
    </source>
</evidence>
<dbReference type="PROSITE" id="PS00134">
    <property type="entry name" value="TRYPSIN_HIS"/>
    <property type="match status" value="1"/>
</dbReference>
<feature type="transmembrane region" description="Helical" evidence="24">
    <location>
        <begin position="156"/>
        <end position="180"/>
    </location>
</feature>
<reference evidence="28" key="1">
    <citation type="submission" date="2017-11" db="EMBL/GenBank/DDBJ databases">
        <authorList>
            <person name="Lima N.C."/>
            <person name="Parody-Merino A.M."/>
            <person name="Battley P.F."/>
            <person name="Fidler A.E."/>
            <person name="Prosdocimi F."/>
        </authorList>
    </citation>
    <scope>NUCLEOTIDE SEQUENCE [LARGE SCALE GENOMIC DNA]</scope>
</reference>
<dbReference type="EC" id="3.4.21.122" evidence="18"/>
<feature type="region of interest" description="Disordered" evidence="23">
    <location>
        <begin position="590"/>
        <end position="613"/>
    </location>
</feature>
<evidence type="ECO:0000256" key="22">
    <source>
        <dbReference type="RuleBase" id="RU363034"/>
    </source>
</evidence>
<dbReference type="SUPFAM" id="SSF50494">
    <property type="entry name" value="Trypsin-like serine proteases"/>
    <property type="match status" value="1"/>
</dbReference>
<dbReference type="InterPro" id="IPR009003">
    <property type="entry name" value="Peptidase_S1_PA"/>
</dbReference>
<comment type="catalytic activity">
    <reaction evidence="16">
        <text>The enzyme cleaves angiotensin-converting enzyme 2 (EC 3.4.17.23) and cleaves influenzea A and B virus and coronavirus spike glycoproteins at arginine residues.</text>
        <dbReference type="EC" id="3.4.21.122"/>
    </reaction>
</comment>
<evidence type="ECO:0000256" key="17">
    <source>
        <dbReference type="ARBA" id="ARBA00064428"/>
    </source>
</evidence>
<keyword evidence="8" id="KW-0068">Autocatalytic cleavage</keyword>
<evidence type="ECO:0000313" key="28">
    <source>
        <dbReference type="Proteomes" id="UP000233556"/>
    </source>
</evidence>
<dbReference type="PANTHER" id="PTHR24252:SF30">
    <property type="entry name" value="TRANSMEMBRANE SERINE PROTEASE 2"/>
    <property type="match status" value="1"/>
</dbReference>
<evidence type="ECO:0000256" key="13">
    <source>
        <dbReference type="ARBA" id="ARBA00023145"/>
    </source>
</evidence>
<comment type="subunit">
    <text evidence="17">The catalytically active form interacts with ACE2.</text>
</comment>
<keyword evidence="9 22" id="KW-0720">Serine protease</keyword>
<keyword evidence="3" id="KW-1003">Cell membrane</keyword>
<dbReference type="Gene3D" id="2.40.10.10">
    <property type="entry name" value="Trypsin-like serine proteases"/>
    <property type="match status" value="1"/>
</dbReference>
<dbReference type="FunFam" id="3.10.250.10:FF:000027">
    <property type="entry name" value="Transmembrane serine protease 2"/>
    <property type="match status" value="1"/>
</dbReference>
<dbReference type="InterPro" id="IPR036772">
    <property type="entry name" value="SRCR-like_dom_sf"/>
</dbReference>
<dbReference type="InterPro" id="IPR036055">
    <property type="entry name" value="LDL_receptor-like_sf"/>
</dbReference>
<keyword evidence="5 22" id="KW-0645">Protease</keyword>
<evidence type="ECO:0000256" key="21">
    <source>
        <dbReference type="PROSITE-ProRule" id="PRU00196"/>
    </source>
</evidence>
<dbReference type="PANTHER" id="PTHR24252">
    <property type="entry name" value="ACROSIN-RELATED"/>
    <property type="match status" value="1"/>
</dbReference>
<evidence type="ECO:0000256" key="10">
    <source>
        <dbReference type="ARBA" id="ARBA00022968"/>
    </source>
</evidence>
<dbReference type="InterPro" id="IPR001254">
    <property type="entry name" value="Trypsin_dom"/>
</dbReference>